<organism evidence="3 4">
    <name type="scientific">Candidatus Jidaibacter acanthamoebae</name>
    <dbReference type="NCBI Taxonomy" id="86105"/>
    <lineage>
        <taxon>Bacteria</taxon>
        <taxon>Pseudomonadati</taxon>
        <taxon>Pseudomonadota</taxon>
        <taxon>Alphaproteobacteria</taxon>
        <taxon>Rickettsiales</taxon>
        <taxon>Candidatus Midichloriaceae</taxon>
        <taxon>Candidatus Jidaibacter</taxon>
    </lineage>
</organism>
<keyword evidence="4" id="KW-1185">Reference proteome</keyword>
<dbReference type="NCBIfam" id="TIGR00082">
    <property type="entry name" value="rbfA"/>
    <property type="match status" value="1"/>
</dbReference>
<dbReference type="Gene3D" id="3.30.300.20">
    <property type="match status" value="1"/>
</dbReference>
<sequence length="124" mass="14303">MMTKIYSKPPSSRQLQIGQEIRSALSEYFIKGEYYHPLLESVMITITEVRISPDLKHATVFILISNFEDKPLVLKFLKEAVPEIRKAMSGKLKLRFSPELRFVLDETQEKAAKIESLFSALNKK</sequence>
<comment type="caution">
    <text evidence="3">The sequence shown here is derived from an EMBL/GenBank/DDBJ whole genome shotgun (WGS) entry which is preliminary data.</text>
</comment>
<dbReference type="InterPro" id="IPR023799">
    <property type="entry name" value="RbfA_dom_sf"/>
</dbReference>
<dbReference type="AlphaFoldDB" id="A0A0C1QHA3"/>
<dbReference type="Pfam" id="PF02033">
    <property type="entry name" value="RBFA"/>
    <property type="match status" value="1"/>
</dbReference>
<dbReference type="InterPro" id="IPR015946">
    <property type="entry name" value="KH_dom-like_a/b"/>
</dbReference>
<evidence type="ECO:0000313" key="4">
    <source>
        <dbReference type="Proteomes" id="UP000031258"/>
    </source>
</evidence>
<dbReference type="PANTHER" id="PTHR33515">
    <property type="entry name" value="RIBOSOME-BINDING FACTOR A, CHLOROPLASTIC-RELATED"/>
    <property type="match status" value="1"/>
</dbReference>
<comment type="subcellular location">
    <subcellularLocation>
        <location evidence="2">Cytoplasm</location>
    </subcellularLocation>
</comment>
<accession>A0A0C1QHA3</accession>
<protein>
    <recommendedName>
        <fullName evidence="2">Ribosome-binding factor A</fullName>
    </recommendedName>
</protein>
<dbReference type="STRING" id="86105.NF27_EY00300"/>
<name>A0A0C1QHA3_9RICK</name>
<dbReference type="GO" id="GO:0005829">
    <property type="term" value="C:cytosol"/>
    <property type="evidence" value="ECO:0007669"/>
    <property type="project" value="TreeGrafter"/>
</dbReference>
<dbReference type="HAMAP" id="MF_00003">
    <property type="entry name" value="RbfA"/>
    <property type="match status" value="1"/>
</dbReference>
<comment type="subunit">
    <text evidence="2">Monomer. Binds 30S ribosomal subunits, but not 50S ribosomal subunits or 70S ribosomes.</text>
</comment>
<dbReference type="PROSITE" id="PS01319">
    <property type="entry name" value="RBFA"/>
    <property type="match status" value="1"/>
</dbReference>
<evidence type="ECO:0000256" key="1">
    <source>
        <dbReference type="ARBA" id="ARBA00022517"/>
    </source>
</evidence>
<dbReference type="SUPFAM" id="SSF89919">
    <property type="entry name" value="Ribosome-binding factor A, RbfA"/>
    <property type="match status" value="1"/>
</dbReference>
<keyword evidence="2" id="KW-0963">Cytoplasm</keyword>
<evidence type="ECO:0000256" key="2">
    <source>
        <dbReference type="HAMAP-Rule" id="MF_00003"/>
    </source>
</evidence>
<gene>
    <name evidence="3" type="primary">rbfA_2</name>
    <name evidence="2" type="synonym">rbfA</name>
    <name evidence="3" type="ORF">NF27_EY00300</name>
</gene>
<dbReference type="InterPro" id="IPR000238">
    <property type="entry name" value="RbfA"/>
</dbReference>
<dbReference type="GO" id="GO:0030490">
    <property type="term" value="P:maturation of SSU-rRNA"/>
    <property type="evidence" value="ECO:0007669"/>
    <property type="project" value="UniProtKB-UniRule"/>
</dbReference>
<dbReference type="PANTHER" id="PTHR33515:SF1">
    <property type="entry name" value="RIBOSOME-BINDING FACTOR A, CHLOROPLASTIC-RELATED"/>
    <property type="match status" value="1"/>
</dbReference>
<dbReference type="EMBL" id="JSWE01000124">
    <property type="protein sequence ID" value="KIE04934.1"/>
    <property type="molecule type" value="Genomic_DNA"/>
</dbReference>
<dbReference type="Proteomes" id="UP000031258">
    <property type="component" value="Unassembled WGS sequence"/>
</dbReference>
<comment type="function">
    <text evidence="2">One of several proteins that assist in the late maturation steps of the functional core of the 30S ribosomal subunit. Associates with free 30S ribosomal subunits (but not with 30S subunits that are part of 70S ribosomes or polysomes). Required for efficient processing of 16S rRNA. May interact with the 5'-terminal helix region of 16S rRNA.</text>
</comment>
<proteinExistence type="inferred from homology"/>
<reference evidence="3 4" key="1">
    <citation type="submission" date="2014-11" db="EMBL/GenBank/DDBJ databases">
        <title>A Rickettsiales Symbiont of Amoebae With Ancient Features.</title>
        <authorList>
            <person name="Schulz F."/>
            <person name="Martijn J."/>
            <person name="Wascher F."/>
            <person name="Kostanjsek R."/>
            <person name="Ettema T.J."/>
            <person name="Horn M."/>
        </authorList>
    </citation>
    <scope>NUCLEOTIDE SEQUENCE [LARGE SCALE GENOMIC DNA]</scope>
    <source>
        <strain evidence="3 4">UWC36</strain>
    </source>
</reference>
<comment type="similarity">
    <text evidence="2">Belongs to the RbfA family.</text>
</comment>
<dbReference type="GO" id="GO:0043024">
    <property type="term" value="F:ribosomal small subunit binding"/>
    <property type="evidence" value="ECO:0007669"/>
    <property type="project" value="TreeGrafter"/>
</dbReference>
<dbReference type="InterPro" id="IPR020053">
    <property type="entry name" value="Ribosome-bd_factorA_CS"/>
</dbReference>
<dbReference type="PATRIC" id="fig|86105.3.peg.1098"/>
<evidence type="ECO:0000313" key="3">
    <source>
        <dbReference type="EMBL" id="KIE04934.1"/>
    </source>
</evidence>
<keyword evidence="1 2" id="KW-0690">Ribosome biogenesis</keyword>